<keyword evidence="2 7" id="KW-0813">Transport</keyword>
<organism evidence="9 10">
    <name type="scientific">Paenibacillus psychroresistens</name>
    <dbReference type="NCBI Taxonomy" id="1778678"/>
    <lineage>
        <taxon>Bacteria</taxon>
        <taxon>Bacillati</taxon>
        <taxon>Bacillota</taxon>
        <taxon>Bacilli</taxon>
        <taxon>Bacillales</taxon>
        <taxon>Paenibacillaceae</taxon>
        <taxon>Paenibacillus</taxon>
    </lineage>
</organism>
<dbReference type="Gene3D" id="1.10.3720.10">
    <property type="entry name" value="MetI-like"/>
    <property type="match status" value="1"/>
</dbReference>
<feature type="transmembrane region" description="Helical" evidence="7">
    <location>
        <begin position="148"/>
        <end position="167"/>
    </location>
</feature>
<reference evidence="10" key="1">
    <citation type="submission" date="2018-11" db="EMBL/GenBank/DDBJ databases">
        <title>Complete genome sequence of Paenibacillus sp. ML311-T8.</title>
        <authorList>
            <person name="Nam Y.-D."/>
            <person name="Kang J."/>
            <person name="Chung W.-H."/>
            <person name="Park Y.S."/>
        </authorList>
    </citation>
    <scope>NUCLEOTIDE SEQUENCE [LARGE SCALE GENOMIC DNA]</scope>
    <source>
        <strain evidence="10">ML311-T8</strain>
    </source>
</reference>
<evidence type="ECO:0000256" key="4">
    <source>
        <dbReference type="ARBA" id="ARBA00022692"/>
    </source>
</evidence>
<keyword evidence="6 7" id="KW-0472">Membrane</keyword>
<keyword evidence="3" id="KW-1003">Cell membrane</keyword>
<dbReference type="InterPro" id="IPR000515">
    <property type="entry name" value="MetI-like"/>
</dbReference>
<dbReference type="KEGG" id="ppsc:EHS13_16400"/>
<feature type="transmembrane region" description="Helical" evidence="7">
    <location>
        <begin position="86"/>
        <end position="110"/>
    </location>
</feature>
<dbReference type="GO" id="GO:0042918">
    <property type="term" value="P:alkanesulfonate transmembrane transport"/>
    <property type="evidence" value="ECO:0007669"/>
    <property type="project" value="UniProtKB-ARBA"/>
</dbReference>
<dbReference type="FunFam" id="1.10.3720.10:FF:000003">
    <property type="entry name" value="Aliphatic sulfonate ABC transporter permease"/>
    <property type="match status" value="1"/>
</dbReference>
<keyword evidence="10" id="KW-1185">Reference proteome</keyword>
<evidence type="ECO:0000256" key="5">
    <source>
        <dbReference type="ARBA" id="ARBA00022989"/>
    </source>
</evidence>
<evidence type="ECO:0000256" key="1">
    <source>
        <dbReference type="ARBA" id="ARBA00004651"/>
    </source>
</evidence>
<evidence type="ECO:0000256" key="2">
    <source>
        <dbReference type="ARBA" id="ARBA00022448"/>
    </source>
</evidence>
<dbReference type="SUPFAM" id="SSF161098">
    <property type="entry name" value="MetI-like"/>
    <property type="match status" value="1"/>
</dbReference>
<keyword evidence="5 7" id="KW-1133">Transmembrane helix</keyword>
<proteinExistence type="inferred from homology"/>
<dbReference type="CDD" id="cd06261">
    <property type="entry name" value="TM_PBP2"/>
    <property type="match status" value="1"/>
</dbReference>
<gene>
    <name evidence="9" type="ORF">EHS13_16400</name>
</gene>
<evidence type="ECO:0000256" key="3">
    <source>
        <dbReference type="ARBA" id="ARBA00022475"/>
    </source>
</evidence>
<dbReference type="OrthoDB" id="9804353at2"/>
<feature type="transmembrane region" description="Helical" evidence="7">
    <location>
        <begin position="122"/>
        <end position="142"/>
    </location>
</feature>
<dbReference type="GO" id="GO:0005886">
    <property type="term" value="C:plasma membrane"/>
    <property type="evidence" value="ECO:0007669"/>
    <property type="project" value="UniProtKB-SubCell"/>
</dbReference>
<keyword evidence="4 7" id="KW-0812">Transmembrane</keyword>
<dbReference type="Proteomes" id="UP000426246">
    <property type="component" value="Chromosome"/>
</dbReference>
<dbReference type="PANTHER" id="PTHR30151">
    <property type="entry name" value="ALKANE SULFONATE ABC TRANSPORTER-RELATED, MEMBRANE SUBUNIT"/>
    <property type="match status" value="1"/>
</dbReference>
<dbReference type="AlphaFoldDB" id="A0A6B8RJX6"/>
<accession>A0A6B8RJX6</accession>
<feature type="transmembrane region" description="Helical" evidence="7">
    <location>
        <begin position="27"/>
        <end position="48"/>
    </location>
</feature>
<comment type="subcellular location">
    <subcellularLocation>
        <location evidence="1 7">Cell membrane</location>
        <topology evidence="1 7">Multi-pass membrane protein</topology>
    </subcellularLocation>
</comment>
<name>A0A6B8RJX6_9BACL</name>
<feature type="transmembrane region" description="Helical" evidence="7">
    <location>
        <begin position="211"/>
        <end position="231"/>
    </location>
</feature>
<evidence type="ECO:0000256" key="6">
    <source>
        <dbReference type="ARBA" id="ARBA00023136"/>
    </source>
</evidence>
<dbReference type="InterPro" id="IPR035906">
    <property type="entry name" value="MetI-like_sf"/>
</dbReference>
<dbReference type="PROSITE" id="PS50928">
    <property type="entry name" value="ABC_TM1"/>
    <property type="match status" value="1"/>
</dbReference>
<protein>
    <submittedName>
        <fullName evidence="9">ABC transporter permease</fullName>
    </submittedName>
</protein>
<evidence type="ECO:0000256" key="7">
    <source>
        <dbReference type="RuleBase" id="RU363032"/>
    </source>
</evidence>
<dbReference type="EMBL" id="CP034235">
    <property type="protein sequence ID" value="QGQ96349.1"/>
    <property type="molecule type" value="Genomic_DNA"/>
</dbReference>
<dbReference type="Pfam" id="PF00528">
    <property type="entry name" value="BPD_transp_1"/>
    <property type="match status" value="1"/>
</dbReference>
<comment type="similarity">
    <text evidence="7">Belongs to the binding-protein-dependent transport system permease family.</text>
</comment>
<evidence type="ECO:0000313" key="10">
    <source>
        <dbReference type="Proteomes" id="UP000426246"/>
    </source>
</evidence>
<feature type="transmembrane region" description="Helical" evidence="7">
    <location>
        <begin position="243"/>
        <end position="265"/>
    </location>
</feature>
<sequence>MSIQSSEIQTAQVGKMLLNKNSIFKKLFMPWILGAIFPFAVLLTWQVLGDLGYISNLLFPTPYTIFKALKKLIVSGELFEHLQISVIRVIGGFALGGSLGLAFGLFVGLFKRTEKSLNPSIQMIRMIPAMAVAPLFILWFGFGEASKIYLIAKGAFFPLYINTFIGIRNVDNKFFEVAKILEFSKFKQIIRLIIPAALPNILLGVRISLGVAWLGLVVAELIGASEGIGYLMSDARQFGKTPVVFVGILMFAIVGIITDTAVRLLERKLLSWQDNYRGQ</sequence>
<evidence type="ECO:0000313" key="9">
    <source>
        <dbReference type="EMBL" id="QGQ96349.1"/>
    </source>
</evidence>
<feature type="domain" description="ABC transmembrane type-1" evidence="8">
    <location>
        <begin position="82"/>
        <end position="262"/>
    </location>
</feature>
<dbReference type="PANTHER" id="PTHR30151:SF38">
    <property type="entry name" value="ALIPHATIC SULFONATES TRANSPORT PERMEASE PROTEIN SSUC-RELATED"/>
    <property type="match status" value="1"/>
</dbReference>
<evidence type="ECO:0000259" key="8">
    <source>
        <dbReference type="PROSITE" id="PS50928"/>
    </source>
</evidence>